<dbReference type="SMART" id="SM00421">
    <property type="entry name" value="HTH_LUXR"/>
    <property type="match status" value="1"/>
</dbReference>
<sequence length="203" mass="22746">MIRIVIAEDQQMLRGALTALLKFEADIEVVAEVSDGQAAWEVIQSEQPDVCLLDIEMPFMNGLELAEKIRTDALLQSCKVVIVTTFARPGFLQKAIDVKVDGYLLKDEPIDYLIESIRKVIKGERVISMDLAATLFMKEENPLSLRETEVLRLAKSGLTTSEICNELFLTKGTVRNYLSSAIQKLESETRQQAINTAVQKGWI</sequence>
<dbReference type="GO" id="GO:0000160">
    <property type="term" value="P:phosphorelay signal transduction system"/>
    <property type="evidence" value="ECO:0007669"/>
    <property type="project" value="UniProtKB-KW"/>
</dbReference>
<evidence type="ECO:0000256" key="5">
    <source>
        <dbReference type="ARBA" id="ARBA00023125"/>
    </source>
</evidence>
<dbReference type="GeneID" id="34220974"/>
<evidence type="ECO:0000256" key="7">
    <source>
        <dbReference type="PROSITE-ProRule" id="PRU00169"/>
    </source>
</evidence>
<feature type="modified residue" description="4-aspartylphosphate" evidence="7">
    <location>
        <position position="54"/>
    </location>
</feature>
<protein>
    <submittedName>
        <fullName evidence="10">Transcriptional regulator</fullName>
    </submittedName>
</protein>
<evidence type="ECO:0000313" key="11">
    <source>
        <dbReference type="Proteomes" id="UP000027980"/>
    </source>
</evidence>
<dbReference type="Pfam" id="PF00196">
    <property type="entry name" value="GerE"/>
    <property type="match status" value="1"/>
</dbReference>
<feature type="domain" description="Response regulatory" evidence="9">
    <location>
        <begin position="3"/>
        <end position="121"/>
    </location>
</feature>
<keyword evidence="4" id="KW-0805">Transcription regulation</keyword>
<evidence type="ECO:0000259" key="9">
    <source>
        <dbReference type="PROSITE" id="PS50110"/>
    </source>
</evidence>
<dbReference type="InterPro" id="IPR000792">
    <property type="entry name" value="Tscrpt_reg_LuxR_C"/>
</dbReference>
<dbReference type="SMART" id="SM00448">
    <property type="entry name" value="REC"/>
    <property type="match status" value="1"/>
</dbReference>
<dbReference type="CDD" id="cd06170">
    <property type="entry name" value="LuxR_C_like"/>
    <property type="match status" value="1"/>
</dbReference>
<dbReference type="GO" id="GO:0005737">
    <property type="term" value="C:cytoplasm"/>
    <property type="evidence" value="ECO:0007669"/>
    <property type="project" value="UniProtKB-SubCell"/>
</dbReference>
<dbReference type="GO" id="GO:0003677">
    <property type="term" value="F:DNA binding"/>
    <property type="evidence" value="ECO:0007669"/>
    <property type="project" value="UniProtKB-KW"/>
</dbReference>
<proteinExistence type="predicted"/>
<dbReference type="Proteomes" id="UP000027980">
    <property type="component" value="Chromosome"/>
</dbReference>
<dbReference type="Pfam" id="PF00072">
    <property type="entry name" value="Response_reg"/>
    <property type="match status" value="1"/>
</dbReference>
<evidence type="ECO:0000256" key="1">
    <source>
        <dbReference type="ARBA" id="ARBA00004496"/>
    </source>
</evidence>
<keyword evidence="6" id="KW-0804">Transcription</keyword>
<dbReference type="InterPro" id="IPR016032">
    <property type="entry name" value="Sig_transdc_resp-reg_C-effctor"/>
</dbReference>
<dbReference type="HOGENOM" id="CLU_000445_90_10_9"/>
<dbReference type="PROSITE" id="PS50043">
    <property type="entry name" value="HTH_LUXR_2"/>
    <property type="match status" value="1"/>
</dbReference>
<dbReference type="Gene3D" id="1.10.10.10">
    <property type="entry name" value="Winged helix-like DNA-binding domain superfamily/Winged helix DNA-binding domain"/>
    <property type="match status" value="1"/>
</dbReference>
<name>A0A075LNA7_9BACI</name>
<feature type="domain" description="HTH luxR-type" evidence="8">
    <location>
        <begin position="136"/>
        <end position="201"/>
    </location>
</feature>
<dbReference type="GO" id="GO:0006355">
    <property type="term" value="P:regulation of DNA-templated transcription"/>
    <property type="evidence" value="ECO:0007669"/>
    <property type="project" value="InterPro"/>
</dbReference>
<dbReference type="SUPFAM" id="SSF52172">
    <property type="entry name" value="CheY-like"/>
    <property type="match status" value="1"/>
</dbReference>
<evidence type="ECO:0000259" key="8">
    <source>
        <dbReference type="PROSITE" id="PS50043"/>
    </source>
</evidence>
<keyword evidence="3" id="KW-0902">Two-component regulatory system</keyword>
<evidence type="ECO:0000256" key="2">
    <source>
        <dbReference type="ARBA" id="ARBA00022553"/>
    </source>
</evidence>
<dbReference type="PANTHER" id="PTHR43214">
    <property type="entry name" value="TWO-COMPONENT RESPONSE REGULATOR"/>
    <property type="match status" value="1"/>
</dbReference>
<organism evidence="10 11">
    <name type="scientific">Terribacillus saccharophilus</name>
    <dbReference type="NCBI Taxonomy" id="361277"/>
    <lineage>
        <taxon>Bacteria</taxon>
        <taxon>Bacillati</taxon>
        <taxon>Bacillota</taxon>
        <taxon>Bacilli</taxon>
        <taxon>Bacillales</taxon>
        <taxon>Bacillaceae</taxon>
        <taxon>Terribacillus</taxon>
    </lineage>
</organism>
<dbReference type="RefSeq" id="WP_038563116.1">
    <property type="nucleotide sequence ID" value="NZ_CP008876.1"/>
</dbReference>
<dbReference type="OrthoDB" id="9780153at2"/>
<reference evidence="10 11" key="1">
    <citation type="submission" date="2014-07" db="EMBL/GenBank/DDBJ databases">
        <title>Complete genome sequence of a moderately halophilic bacterium Terribacillus aidingensis MP602, isolated from Cryptomeria fortunei in Tianmu mountain in China.</title>
        <authorList>
            <person name="Wang Y."/>
            <person name="Lu P."/>
            <person name="Zhang L."/>
        </authorList>
    </citation>
    <scope>NUCLEOTIDE SEQUENCE [LARGE SCALE GENOMIC DNA]</scope>
    <source>
        <strain evidence="10 11">MP602</strain>
    </source>
</reference>
<dbReference type="PRINTS" id="PR00038">
    <property type="entry name" value="HTHLUXR"/>
</dbReference>
<dbReference type="PANTHER" id="PTHR43214:SF42">
    <property type="entry name" value="TRANSCRIPTIONAL REGULATORY PROTEIN DESR"/>
    <property type="match status" value="1"/>
</dbReference>
<dbReference type="InterPro" id="IPR039420">
    <property type="entry name" value="WalR-like"/>
</dbReference>
<dbReference type="InterPro" id="IPR011006">
    <property type="entry name" value="CheY-like_superfamily"/>
</dbReference>
<dbReference type="InterPro" id="IPR001789">
    <property type="entry name" value="Sig_transdc_resp-reg_receiver"/>
</dbReference>
<dbReference type="AlphaFoldDB" id="A0A075LNA7"/>
<dbReference type="PROSITE" id="PS50110">
    <property type="entry name" value="RESPONSE_REGULATORY"/>
    <property type="match status" value="1"/>
</dbReference>
<dbReference type="CDD" id="cd19930">
    <property type="entry name" value="REC_DesR-like"/>
    <property type="match status" value="1"/>
</dbReference>
<dbReference type="EMBL" id="CP008876">
    <property type="protein sequence ID" value="AIF67482.1"/>
    <property type="molecule type" value="Genomic_DNA"/>
</dbReference>
<dbReference type="Gene3D" id="3.40.50.2300">
    <property type="match status" value="1"/>
</dbReference>
<evidence type="ECO:0000256" key="6">
    <source>
        <dbReference type="ARBA" id="ARBA00023163"/>
    </source>
</evidence>
<evidence type="ECO:0000256" key="4">
    <source>
        <dbReference type="ARBA" id="ARBA00023015"/>
    </source>
</evidence>
<comment type="subcellular location">
    <subcellularLocation>
        <location evidence="1">Cytoplasm</location>
    </subcellularLocation>
</comment>
<evidence type="ECO:0000313" key="10">
    <source>
        <dbReference type="EMBL" id="AIF67482.1"/>
    </source>
</evidence>
<dbReference type="SUPFAM" id="SSF46894">
    <property type="entry name" value="C-terminal effector domain of the bipartite response regulators"/>
    <property type="match status" value="1"/>
</dbReference>
<evidence type="ECO:0000256" key="3">
    <source>
        <dbReference type="ARBA" id="ARBA00023012"/>
    </source>
</evidence>
<dbReference type="InterPro" id="IPR036388">
    <property type="entry name" value="WH-like_DNA-bd_sf"/>
</dbReference>
<keyword evidence="5" id="KW-0238">DNA-binding</keyword>
<gene>
    <name evidence="10" type="ORF">GZ22_13110</name>
</gene>
<keyword evidence="2 7" id="KW-0597">Phosphoprotein</keyword>
<dbReference type="KEGG" id="tap:GZ22_13110"/>
<accession>A0A075LNA7</accession>